<sequence>MGGKYKHVIDEEDGEKNEEEEEEEEVVVVEDDDDDDVYMYLANMHPNERHAYRAAVQASKASEWNQQQEEHFSSLTPSHPSFIYPTHLSLSAVGDFDSVSISGALPPPNSDVGNSCSSGGSSSSHATSYSTRRPSFAQGSVSSHSLQHSGRHLSHPSPLKPS</sequence>
<dbReference type="Proteomes" id="UP001227230">
    <property type="component" value="Chromosome 19"/>
</dbReference>
<organism evidence="2 3">
    <name type="scientific">Vitis vinifera</name>
    <name type="common">Grape</name>
    <dbReference type="NCBI Taxonomy" id="29760"/>
    <lineage>
        <taxon>Eukaryota</taxon>
        <taxon>Viridiplantae</taxon>
        <taxon>Streptophyta</taxon>
        <taxon>Embryophyta</taxon>
        <taxon>Tracheophyta</taxon>
        <taxon>Spermatophyta</taxon>
        <taxon>Magnoliopsida</taxon>
        <taxon>eudicotyledons</taxon>
        <taxon>Gunneridae</taxon>
        <taxon>Pentapetalae</taxon>
        <taxon>rosids</taxon>
        <taxon>Vitales</taxon>
        <taxon>Vitaceae</taxon>
        <taxon>Viteae</taxon>
        <taxon>Vitis</taxon>
    </lineage>
</organism>
<reference evidence="2 3" key="1">
    <citation type="journal article" date="2023" name="Hortic Res">
        <title>The complete reference genome for grapevine (Vitis vinifera L.) genetics and breeding.</title>
        <authorList>
            <person name="Shi X."/>
            <person name="Cao S."/>
            <person name="Wang X."/>
            <person name="Huang S."/>
            <person name="Wang Y."/>
            <person name="Liu Z."/>
            <person name="Liu W."/>
            <person name="Leng X."/>
            <person name="Peng Y."/>
            <person name="Wang N."/>
            <person name="Wang Y."/>
            <person name="Ma Z."/>
            <person name="Xu X."/>
            <person name="Zhang F."/>
            <person name="Xue H."/>
            <person name="Zhong H."/>
            <person name="Wang Y."/>
            <person name="Zhang K."/>
            <person name="Velt A."/>
            <person name="Avia K."/>
            <person name="Holtgrawe D."/>
            <person name="Grimplet J."/>
            <person name="Matus J.T."/>
            <person name="Ware D."/>
            <person name="Wu X."/>
            <person name="Wang H."/>
            <person name="Liu C."/>
            <person name="Fang Y."/>
            <person name="Rustenholz C."/>
            <person name="Cheng Z."/>
            <person name="Xiao H."/>
            <person name="Zhou Y."/>
        </authorList>
    </citation>
    <scope>NUCLEOTIDE SEQUENCE [LARGE SCALE GENOMIC DNA]</scope>
    <source>
        <strain evidence="3">cv. Pinot noir / PN40024</strain>
        <tissue evidence="2">Leaf</tissue>
    </source>
</reference>
<feature type="compositionally biased region" description="Polar residues" evidence="1">
    <location>
        <begin position="131"/>
        <end position="148"/>
    </location>
</feature>
<accession>A0ABY9E0X3</accession>
<feature type="compositionally biased region" description="Acidic residues" evidence="1">
    <location>
        <begin position="10"/>
        <end position="28"/>
    </location>
</feature>
<proteinExistence type="predicted"/>
<evidence type="ECO:0000313" key="3">
    <source>
        <dbReference type="Proteomes" id="UP001227230"/>
    </source>
</evidence>
<feature type="region of interest" description="Disordered" evidence="1">
    <location>
        <begin position="98"/>
        <end position="162"/>
    </location>
</feature>
<name>A0ABY9E0X3_VITVI</name>
<dbReference type="EMBL" id="CP126666">
    <property type="protein sequence ID" value="WKA13052.1"/>
    <property type="molecule type" value="Genomic_DNA"/>
</dbReference>
<evidence type="ECO:0000313" key="2">
    <source>
        <dbReference type="EMBL" id="WKA13052.1"/>
    </source>
</evidence>
<feature type="compositionally biased region" description="Low complexity" evidence="1">
    <location>
        <begin position="110"/>
        <end position="130"/>
    </location>
</feature>
<gene>
    <name evidence="2" type="ORF">VitviT2T_030385</name>
</gene>
<keyword evidence="3" id="KW-1185">Reference proteome</keyword>
<feature type="region of interest" description="Disordered" evidence="1">
    <location>
        <begin position="1"/>
        <end position="28"/>
    </location>
</feature>
<evidence type="ECO:0000256" key="1">
    <source>
        <dbReference type="SAM" id="MobiDB-lite"/>
    </source>
</evidence>
<protein>
    <submittedName>
        <fullName evidence="2">Uncharacterized protein</fullName>
    </submittedName>
</protein>